<organism evidence="1 2">
    <name type="scientific">Tanacetum coccineum</name>
    <dbReference type="NCBI Taxonomy" id="301880"/>
    <lineage>
        <taxon>Eukaryota</taxon>
        <taxon>Viridiplantae</taxon>
        <taxon>Streptophyta</taxon>
        <taxon>Embryophyta</taxon>
        <taxon>Tracheophyta</taxon>
        <taxon>Spermatophyta</taxon>
        <taxon>Magnoliopsida</taxon>
        <taxon>eudicotyledons</taxon>
        <taxon>Gunneridae</taxon>
        <taxon>Pentapetalae</taxon>
        <taxon>asterids</taxon>
        <taxon>campanulids</taxon>
        <taxon>Asterales</taxon>
        <taxon>Asteraceae</taxon>
        <taxon>Asteroideae</taxon>
        <taxon>Anthemideae</taxon>
        <taxon>Anthemidinae</taxon>
        <taxon>Tanacetum</taxon>
    </lineage>
</organism>
<evidence type="ECO:0000313" key="1">
    <source>
        <dbReference type="EMBL" id="GJT37479.1"/>
    </source>
</evidence>
<gene>
    <name evidence="1" type="ORF">Tco_0937344</name>
</gene>
<comment type="caution">
    <text evidence="1">The sequence shown here is derived from an EMBL/GenBank/DDBJ whole genome shotgun (WGS) entry which is preliminary data.</text>
</comment>
<proteinExistence type="predicted"/>
<reference evidence="1" key="2">
    <citation type="submission" date="2022-01" db="EMBL/GenBank/DDBJ databases">
        <authorList>
            <person name="Yamashiro T."/>
            <person name="Shiraishi A."/>
            <person name="Satake H."/>
            <person name="Nakayama K."/>
        </authorList>
    </citation>
    <scope>NUCLEOTIDE SEQUENCE</scope>
</reference>
<reference evidence="1" key="1">
    <citation type="journal article" date="2022" name="Int. J. Mol. Sci.">
        <title>Draft Genome of Tanacetum Coccineum: Genomic Comparison of Closely Related Tanacetum-Family Plants.</title>
        <authorList>
            <person name="Yamashiro T."/>
            <person name="Shiraishi A."/>
            <person name="Nakayama K."/>
            <person name="Satake H."/>
        </authorList>
    </citation>
    <scope>NUCLEOTIDE SEQUENCE</scope>
</reference>
<dbReference type="Gene3D" id="2.40.70.10">
    <property type="entry name" value="Acid Proteases"/>
    <property type="match status" value="1"/>
</dbReference>
<accession>A0ABQ5DL06</accession>
<protein>
    <submittedName>
        <fullName evidence="1">Uncharacterized protein</fullName>
    </submittedName>
</protein>
<dbReference type="PANTHER" id="PTHR33067">
    <property type="entry name" value="RNA-DIRECTED DNA POLYMERASE-RELATED"/>
    <property type="match status" value="1"/>
</dbReference>
<dbReference type="EMBL" id="BQNB010015226">
    <property type="protein sequence ID" value="GJT37479.1"/>
    <property type="molecule type" value="Genomic_DNA"/>
</dbReference>
<keyword evidence="2" id="KW-1185">Reference proteome</keyword>
<dbReference type="PANTHER" id="PTHR33067:SF9">
    <property type="entry name" value="RNA-DIRECTED DNA POLYMERASE"/>
    <property type="match status" value="1"/>
</dbReference>
<name>A0ABQ5DL06_9ASTR</name>
<dbReference type="Proteomes" id="UP001151760">
    <property type="component" value="Unassembled WGS sequence"/>
</dbReference>
<dbReference type="InterPro" id="IPR021109">
    <property type="entry name" value="Peptidase_aspartic_dom_sf"/>
</dbReference>
<evidence type="ECO:0000313" key="2">
    <source>
        <dbReference type="Proteomes" id="UP001151760"/>
    </source>
</evidence>
<sequence>MMRRFLLLSKLTSFQYADELKETNGEKDLEGHYTSAKPLGKALLGMEKDTGSFTLPCFINDMCFNKGLADLGASVIVMPYSTYTTLGLGDLIPTKLIIELADRTVKRPKVIVENVLVGLLESRKLGLETRLMGDELRKTKLQDPNFEDFNEPNYPNEPIEHRRNQVKVFIPTIIGIKSLLDAVRITDAHVYVNAAQLELVLLRDFKENMLSVYYY</sequence>